<name>A0ABT9CFK8_9BACL</name>
<proteinExistence type="predicted"/>
<evidence type="ECO:0000313" key="1">
    <source>
        <dbReference type="EMBL" id="MDO7907660.1"/>
    </source>
</evidence>
<sequence>MLNENKVQIRLDLCQWKQANYDESEPEMQAGVLTFTDVGSFQIEPPKFMINSNEILEVKVQDGRGNIEIILTGNDDVGKVCIVAQDVYWEVCD</sequence>
<organism evidence="1 2">
    <name type="scientific">Paenibacillus lacisoli</name>
    <dbReference type="NCBI Taxonomy" id="3064525"/>
    <lineage>
        <taxon>Bacteria</taxon>
        <taxon>Bacillati</taxon>
        <taxon>Bacillota</taxon>
        <taxon>Bacilli</taxon>
        <taxon>Bacillales</taxon>
        <taxon>Paenibacillaceae</taxon>
        <taxon>Paenibacillus</taxon>
    </lineage>
</organism>
<gene>
    <name evidence="1" type="ORF">Q5741_14715</name>
</gene>
<accession>A0ABT9CFK8</accession>
<keyword evidence="2" id="KW-1185">Reference proteome</keyword>
<dbReference type="Proteomes" id="UP001240171">
    <property type="component" value="Unassembled WGS sequence"/>
</dbReference>
<comment type="caution">
    <text evidence="1">The sequence shown here is derived from an EMBL/GenBank/DDBJ whole genome shotgun (WGS) entry which is preliminary data.</text>
</comment>
<reference evidence="1 2" key="1">
    <citation type="submission" date="2023-07" db="EMBL/GenBank/DDBJ databases">
        <title>Paenibacillus sp. JX-17 nov. isolated from soil.</title>
        <authorList>
            <person name="Wan Y."/>
            <person name="Liu B."/>
        </authorList>
    </citation>
    <scope>NUCLEOTIDE SEQUENCE [LARGE SCALE GENOMIC DNA]</scope>
    <source>
        <strain evidence="1 2">JX-17</strain>
    </source>
</reference>
<protein>
    <submittedName>
        <fullName evidence="1">Uncharacterized protein</fullName>
    </submittedName>
</protein>
<evidence type="ECO:0000313" key="2">
    <source>
        <dbReference type="Proteomes" id="UP001240171"/>
    </source>
</evidence>
<dbReference type="EMBL" id="JAUQTB010000008">
    <property type="protein sequence ID" value="MDO7907660.1"/>
    <property type="molecule type" value="Genomic_DNA"/>
</dbReference>